<sequence>MVFAGVASAPSHQKRVTEIRSPDGDKLSANHVKRKRLTREEHWCTDIKLDNVFVNYVQNEQRLSEIQLGDCGGAVSQDSEFVKESYPIGGDFMRSPETMLGLSWGTPTDVWSFGNAILSLVHGGGYHQFDPGYDGVKPEDEKYELIVLQRMVSLFRPIPTNDCRNPQPGRS</sequence>
<proteinExistence type="predicted"/>
<organism evidence="3 4">
    <name type="scientific">Cochliobolus heterostrophus (strain C5 / ATCC 48332 / race O)</name>
    <name type="common">Southern corn leaf blight fungus</name>
    <name type="synonym">Bipolaris maydis</name>
    <dbReference type="NCBI Taxonomy" id="701091"/>
    <lineage>
        <taxon>Eukaryota</taxon>
        <taxon>Fungi</taxon>
        <taxon>Dikarya</taxon>
        <taxon>Ascomycota</taxon>
        <taxon>Pezizomycotina</taxon>
        <taxon>Dothideomycetes</taxon>
        <taxon>Pleosporomycetidae</taxon>
        <taxon>Pleosporales</taxon>
        <taxon>Pleosporineae</taxon>
        <taxon>Pleosporaceae</taxon>
        <taxon>Bipolaris</taxon>
    </lineage>
</organism>
<dbReference type="HOGENOM" id="CLU_1562743_0_0_1"/>
<reference evidence="3 4" key="1">
    <citation type="journal article" date="2012" name="PLoS Pathog.">
        <title>Diverse lifestyles and strategies of plant pathogenesis encoded in the genomes of eighteen Dothideomycetes fungi.</title>
        <authorList>
            <person name="Ohm R.A."/>
            <person name="Feau N."/>
            <person name="Henrissat B."/>
            <person name="Schoch C.L."/>
            <person name="Horwitz B.A."/>
            <person name="Barry K.W."/>
            <person name="Condon B.J."/>
            <person name="Copeland A.C."/>
            <person name="Dhillon B."/>
            <person name="Glaser F."/>
            <person name="Hesse C.N."/>
            <person name="Kosti I."/>
            <person name="LaButti K."/>
            <person name="Lindquist E.A."/>
            <person name="Lucas S."/>
            <person name="Salamov A.A."/>
            <person name="Bradshaw R.E."/>
            <person name="Ciuffetti L."/>
            <person name="Hamelin R.C."/>
            <person name="Kema G.H.J."/>
            <person name="Lawrence C."/>
            <person name="Scott J.A."/>
            <person name="Spatafora J.W."/>
            <person name="Turgeon B.G."/>
            <person name="de Wit P.J.G.M."/>
            <person name="Zhong S."/>
            <person name="Goodwin S.B."/>
            <person name="Grigoriev I.V."/>
        </authorList>
    </citation>
    <scope>NUCLEOTIDE SEQUENCE [LARGE SCALE GENOMIC DNA]</scope>
    <source>
        <strain evidence="4">C5 / ATCC 48332 / race O</strain>
    </source>
</reference>
<evidence type="ECO:0000313" key="4">
    <source>
        <dbReference type="Proteomes" id="UP000016936"/>
    </source>
</evidence>
<evidence type="ECO:0000313" key="3">
    <source>
        <dbReference type="EMBL" id="EMD86380.1"/>
    </source>
</evidence>
<dbReference type="AlphaFoldDB" id="M2SM40"/>
<dbReference type="EMBL" id="KB445585">
    <property type="protein sequence ID" value="EMD86380.1"/>
    <property type="molecule type" value="Genomic_DNA"/>
</dbReference>
<feature type="domain" description="Protein kinase" evidence="2">
    <location>
        <begin position="1"/>
        <end position="171"/>
    </location>
</feature>
<evidence type="ECO:0000256" key="1">
    <source>
        <dbReference type="SAM" id="MobiDB-lite"/>
    </source>
</evidence>
<dbReference type="OMA" id="NILAYIM"/>
<dbReference type="Gene3D" id="1.10.510.10">
    <property type="entry name" value="Transferase(Phosphotransferase) domain 1"/>
    <property type="match status" value="1"/>
</dbReference>
<dbReference type="GO" id="GO:0005524">
    <property type="term" value="F:ATP binding"/>
    <property type="evidence" value="ECO:0007669"/>
    <property type="project" value="InterPro"/>
</dbReference>
<feature type="region of interest" description="Disordered" evidence="1">
    <location>
        <begin position="1"/>
        <end position="27"/>
    </location>
</feature>
<accession>M2SM40</accession>
<feature type="compositionally biased region" description="Basic and acidic residues" evidence="1">
    <location>
        <begin position="15"/>
        <end position="27"/>
    </location>
</feature>
<dbReference type="GO" id="GO:0004672">
    <property type="term" value="F:protein kinase activity"/>
    <property type="evidence" value="ECO:0007669"/>
    <property type="project" value="InterPro"/>
</dbReference>
<protein>
    <recommendedName>
        <fullName evidence="2">Protein kinase domain-containing protein</fullName>
    </recommendedName>
</protein>
<dbReference type="SUPFAM" id="SSF56112">
    <property type="entry name" value="Protein kinase-like (PK-like)"/>
    <property type="match status" value="1"/>
</dbReference>
<evidence type="ECO:0000259" key="2">
    <source>
        <dbReference type="PROSITE" id="PS50011"/>
    </source>
</evidence>
<dbReference type="InterPro" id="IPR000719">
    <property type="entry name" value="Prot_kinase_dom"/>
</dbReference>
<reference evidence="4" key="2">
    <citation type="journal article" date="2013" name="PLoS Genet.">
        <title>Comparative genome structure, secondary metabolite, and effector coding capacity across Cochliobolus pathogens.</title>
        <authorList>
            <person name="Condon B.J."/>
            <person name="Leng Y."/>
            <person name="Wu D."/>
            <person name="Bushley K.E."/>
            <person name="Ohm R.A."/>
            <person name="Otillar R."/>
            <person name="Martin J."/>
            <person name="Schackwitz W."/>
            <person name="Grimwood J."/>
            <person name="MohdZainudin N."/>
            <person name="Xue C."/>
            <person name="Wang R."/>
            <person name="Manning V.A."/>
            <person name="Dhillon B."/>
            <person name="Tu Z.J."/>
            <person name="Steffenson B.J."/>
            <person name="Salamov A."/>
            <person name="Sun H."/>
            <person name="Lowry S."/>
            <person name="LaButti K."/>
            <person name="Han J."/>
            <person name="Copeland A."/>
            <person name="Lindquist E."/>
            <person name="Barry K."/>
            <person name="Schmutz J."/>
            <person name="Baker S.E."/>
            <person name="Ciuffetti L.M."/>
            <person name="Grigoriev I.V."/>
            <person name="Zhong S."/>
            <person name="Turgeon B.G."/>
        </authorList>
    </citation>
    <scope>NUCLEOTIDE SEQUENCE [LARGE SCALE GENOMIC DNA]</scope>
    <source>
        <strain evidence="4">C5 / ATCC 48332 / race O</strain>
    </source>
</reference>
<dbReference type="PROSITE" id="PS50011">
    <property type="entry name" value="PROTEIN_KINASE_DOM"/>
    <property type="match status" value="1"/>
</dbReference>
<dbReference type="InterPro" id="IPR011009">
    <property type="entry name" value="Kinase-like_dom_sf"/>
</dbReference>
<dbReference type="Proteomes" id="UP000016936">
    <property type="component" value="Unassembled WGS sequence"/>
</dbReference>
<name>M2SM40_COCH5</name>
<gene>
    <name evidence="3" type="ORF">COCHEDRAFT_1034820</name>
</gene>
<keyword evidence="4" id="KW-1185">Reference proteome</keyword>
<dbReference type="eggNOG" id="KOG0578">
    <property type="taxonomic scope" value="Eukaryota"/>
</dbReference>